<accession>A0A2U2J8X0</accession>
<evidence type="ECO:0000313" key="2">
    <source>
        <dbReference type="Proteomes" id="UP000245670"/>
    </source>
</evidence>
<evidence type="ECO:0008006" key="3">
    <source>
        <dbReference type="Google" id="ProtNLM"/>
    </source>
</evidence>
<dbReference type="Proteomes" id="UP000245670">
    <property type="component" value="Unassembled WGS sequence"/>
</dbReference>
<proteinExistence type="predicted"/>
<comment type="caution">
    <text evidence="1">The sequence shown here is derived from an EMBL/GenBank/DDBJ whole genome shotgun (WGS) entry which is preliminary data.</text>
</comment>
<keyword evidence="2" id="KW-1185">Reference proteome</keyword>
<dbReference type="InterPro" id="IPR038714">
    <property type="entry name" value="YfeY-like_sf"/>
</dbReference>
<dbReference type="AlphaFoldDB" id="A0A2U2J8X0"/>
<reference evidence="1 2" key="1">
    <citation type="submission" date="2018-05" db="EMBL/GenBank/DDBJ databases">
        <title>Polaribacter aquimarinus sp. nov., isolated from sediment in a sediment of sea.</title>
        <authorList>
            <person name="Lu D."/>
        </authorList>
    </citation>
    <scope>NUCLEOTIDE SEQUENCE [LARGE SCALE GENOMIC DNA]</scope>
    <source>
        <strain evidence="1 2">ZY113</strain>
    </source>
</reference>
<dbReference type="EMBL" id="QFFG01000004">
    <property type="protein sequence ID" value="PWG04788.1"/>
    <property type="molecule type" value="Genomic_DNA"/>
</dbReference>
<dbReference type="Gene3D" id="2.60.460.10">
    <property type="entry name" value="protein yfey like domain"/>
    <property type="match status" value="1"/>
</dbReference>
<dbReference type="RefSeq" id="WP_109405105.1">
    <property type="nucleotide sequence ID" value="NZ_QFFG01000004.1"/>
</dbReference>
<gene>
    <name evidence="1" type="ORF">DIS07_09955</name>
</gene>
<sequence length="188" mass="21386">MTKKNNLPLIAIVFSLFIFSCSNSNKFKIEKGKVGKITTKTKMLELYSIFKNDSIVKNLSEGAQGDNYFQEDDEYFVYEKGGKLLLTIMPKEQLDSTSTIKSIEIHDPRFKTESGINLNSSFSEINANNNINRIESTFSSATLFIDDLNTTIAIDKEELGLKEFSTQKVTLEQIPDLAKMKSFIVWFH</sequence>
<name>A0A2U2J8X0_9FLAO</name>
<evidence type="ECO:0000313" key="1">
    <source>
        <dbReference type="EMBL" id="PWG04788.1"/>
    </source>
</evidence>
<protein>
    <recommendedName>
        <fullName evidence="3">Lipoprotein</fullName>
    </recommendedName>
</protein>
<dbReference type="OrthoDB" id="1436858at2"/>
<organism evidence="1 2">
    <name type="scientific">Polaribacter aquimarinus</name>
    <dbReference type="NCBI Taxonomy" id="2100726"/>
    <lineage>
        <taxon>Bacteria</taxon>
        <taxon>Pseudomonadati</taxon>
        <taxon>Bacteroidota</taxon>
        <taxon>Flavobacteriia</taxon>
        <taxon>Flavobacteriales</taxon>
        <taxon>Flavobacteriaceae</taxon>
    </lineage>
</organism>
<dbReference type="PROSITE" id="PS51257">
    <property type="entry name" value="PROKAR_LIPOPROTEIN"/>
    <property type="match status" value="1"/>
</dbReference>